<gene>
    <name evidence="1" type="ORF">IPOD504_LOCUS3619</name>
</gene>
<dbReference type="EMBL" id="OW152826">
    <property type="protein sequence ID" value="CAH2042156.1"/>
    <property type="molecule type" value="Genomic_DNA"/>
</dbReference>
<dbReference type="Proteomes" id="UP000837857">
    <property type="component" value="Chromosome 14"/>
</dbReference>
<evidence type="ECO:0000313" key="1">
    <source>
        <dbReference type="EMBL" id="CAH2042156.1"/>
    </source>
</evidence>
<keyword evidence="2" id="KW-1185">Reference proteome</keyword>
<reference evidence="1" key="1">
    <citation type="submission" date="2022-03" db="EMBL/GenBank/DDBJ databases">
        <authorList>
            <person name="Martin H S."/>
        </authorList>
    </citation>
    <scope>NUCLEOTIDE SEQUENCE</scope>
</reference>
<evidence type="ECO:0000313" key="2">
    <source>
        <dbReference type="Proteomes" id="UP000837857"/>
    </source>
</evidence>
<protein>
    <submittedName>
        <fullName evidence="1">Uncharacterized protein</fullName>
    </submittedName>
</protein>
<feature type="non-terminal residue" evidence="1">
    <location>
        <position position="81"/>
    </location>
</feature>
<organism evidence="1 2">
    <name type="scientific">Iphiclides podalirius</name>
    <name type="common">scarce swallowtail</name>
    <dbReference type="NCBI Taxonomy" id="110791"/>
    <lineage>
        <taxon>Eukaryota</taxon>
        <taxon>Metazoa</taxon>
        <taxon>Ecdysozoa</taxon>
        <taxon>Arthropoda</taxon>
        <taxon>Hexapoda</taxon>
        <taxon>Insecta</taxon>
        <taxon>Pterygota</taxon>
        <taxon>Neoptera</taxon>
        <taxon>Endopterygota</taxon>
        <taxon>Lepidoptera</taxon>
        <taxon>Glossata</taxon>
        <taxon>Ditrysia</taxon>
        <taxon>Papilionoidea</taxon>
        <taxon>Papilionidae</taxon>
        <taxon>Papilioninae</taxon>
        <taxon>Iphiclides</taxon>
    </lineage>
</organism>
<accession>A0ABN8HVR6</accession>
<name>A0ABN8HVR6_9NEOP</name>
<sequence length="81" mass="8202">MFDTTFVRSAVDVQRIGPHAAFGGCRGKFYTINSFVTRATTHSARCGAASQSARAGAPRARAPLAGAPLAAAPRAGARAGA</sequence>
<proteinExistence type="predicted"/>